<keyword evidence="3" id="KW-1185">Reference proteome</keyword>
<dbReference type="Proteomes" id="UP001165367">
    <property type="component" value="Unassembled WGS sequence"/>
</dbReference>
<protein>
    <submittedName>
        <fullName evidence="2">GreA/GreB family elongation factor</fullName>
    </submittedName>
</protein>
<keyword evidence="2" id="KW-0648">Protein biosynthesis</keyword>
<accession>A0ABS9KSR4</accession>
<dbReference type="InterPro" id="IPR001437">
    <property type="entry name" value="Tscrpt_elong_fac_GreA/B_C"/>
</dbReference>
<evidence type="ECO:0000313" key="2">
    <source>
        <dbReference type="EMBL" id="MCG2615376.1"/>
    </source>
</evidence>
<dbReference type="SUPFAM" id="SSF54534">
    <property type="entry name" value="FKBP-like"/>
    <property type="match status" value="1"/>
</dbReference>
<dbReference type="InterPro" id="IPR018151">
    <property type="entry name" value="TF_GreA/GreB_CS"/>
</dbReference>
<keyword evidence="2" id="KW-0251">Elongation factor</keyword>
<name>A0ABS9KSR4_9BACT</name>
<dbReference type="Pfam" id="PF01272">
    <property type="entry name" value="GreA_GreB"/>
    <property type="match status" value="1"/>
</dbReference>
<proteinExistence type="predicted"/>
<feature type="domain" description="Transcription elongation factor GreA/GreB C-terminal" evidence="1">
    <location>
        <begin position="56"/>
        <end position="129"/>
    </location>
</feature>
<dbReference type="PROSITE" id="PS00830">
    <property type="entry name" value="GREAB_2"/>
    <property type="match status" value="1"/>
</dbReference>
<dbReference type="RefSeq" id="WP_237872675.1">
    <property type="nucleotide sequence ID" value="NZ_JAKLTR010000008.1"/>
</dbReference>
<dbReference type="GO" id="GO:0003746">
    <property type="term" value="F:translation elongation factor activity"/>
    <property type="evidence" value="ECO:0007669"/>
    <property type="project" value="UniProtKB-KW"/>
</dbReference>
<dbReference type="PANTHER" id="PTHR30437">
    <property type="entry name" value="TRANSCRIPTION ELONGATION FACTOR GREA"/>
    <property type="match status" value="1"/>
</dbReference>
<organism evidence="2 3">
    <name type="scientific">Terrimonas ginsenosidimutans</name>
    <dbReference type="NCBI Taxonomy" id="2908004"/>
    <lineage>
        <taxon>Bacteria</taxon>
        <taxon>Pseudomonadati</taxon>
        <taxon>Bacteroidota</taxon>
        <taxon>Chitinophagia</taxon>
        <taxon>Chitinophagales</taxon>
        <taxon>Chitinophagaceae</taxon>
        <taxon>Terrimonas</taxon>
    </lineage>
</organism>
<comment type="caution">
    <text evidence="2">The sequence shown here is derived from an EMBL/GenBank/DDBJ whole genome shotgun (WGS) entry which is preliminary data.</text>
</comment>
<dbReference type="PANTHER" id="PTHR30437:SF5">
    <property type="entry name" value="REGULATOR OF NUCLEOSIDE DIPHOSPHATE KINASE"/>
    <property type="match status" value="1"/>
</dbReference>
<evidence type="ECO:0000313" key="3">
    <source>
        <dbReference type="Proteomes" id="UP001165367"/>
    </source>
</evidence>
<dbReference type="Gene3D" id="3.10.50.30">
    <property type="entry name" value="Transcription elongation factor, GreA/GreB, C-terminal domain"/>
    <property type="match status" value="1"/>
</dbReference>
<dbReference type="InterPro" id="IPR036953">
    <property type="entry name" value="GreA/GreB_C_sf"/>
</dbReference>
<dbReference type="EMBL" id="JAKLTR010000008">
    <property type="protein sequence ID" value="MCG2615376.1"/>
    <property type="molecule type" value="Genomic_DNA"/>
</dbReference>
<dbReference type="InterPro" id="IPR023459">
    <property type="entry name" value="Tscrpt_elong_fac_GreA/B_fam"/>
</dbReference>
<reference evidence="2" key="1">
    <citation type="submission" date="2022-01" db="EMBL/GenBank/DDBJ databases">
        <authorList>
            <person name="Jo J.-H."/>
            <person name="Im W.-T."/>
        </authorList>
    </citation>
    <scope>NUCLEOTIDE SEQUENCE</scope>
    <source>
        <strain evidence="2">NA20</strain>
    </source>
</reference>
<sequence length="133" mass="15060">MQKTKKSLLLTAADYETIHALLKDNTSKRWFNRTEAEDLQEELKKATVVSKETIPMDVVMLYSLVTIREEGSKQLRSFTIVPPGKADITQMKISVFSPMGTALIGYAKGEKVQWRVPAGLKTFRIVDVQHPHN</sequence>
<evidence type="ECO:0000259" key="1">
    <source>
        <dbReference type="Pfam" id="PF01272"/>
    </source>
</evidence>
<gene>
    <name evidence="2" type="ORF">LZZ85_13835</name>
</gene>